<dbReference type="InterPro" id="IPR001138">
    <property type="entry name" value="Zn2Cys6_DnaBD"/>
</dbReference>
<comment type="caution">
    <text evidence="7">The sequence shown here is derived from an EMBL/GenBank/DDBJ whole genome shotgun (WGS) entry which is preliminary data.</text>
</comment>
<dbReference type="PROSITE" id="PS50048">
    <property type="entry name" value="ZN2_CY6_FUNGAL_2"/>
    <property type="match status" value="1"/>
</dbReference>
<keyword evidence="2" id="KW-0805">Transcription regulation</keyword>
<sequence>MTTSFRVKTGCLTCRGRRKKCDERKPNCTGCTRNFLRCDWPELVVNKDGVLKAKSGTAEAKAMKTKLPASGRRQTPAQLLVFAVDLKRPITVEQDLPPSPEVTFESTVCEESITEDTADRSLTLWRSLTASFMSDERPTLLTPHSVLLLQHYLEDTACFLVPKIRTRNPFITQVLPLAYSDDLLMHAVMSLSGTHLSYQQKDNLDVQLATRKHYSLLLRGLRKAFADEAKQPCSERSLRLLVILVVLCHVEARTIPLDPFITSFELLREYETFGIFLSCGQGLFETIPKICIFAMNRLAEEEQSYICSTETQQEYDELVSTLLLWSSPPVDPEMIEYADAHVTTGEIYRQALLMFVKTSMCGSVVSNPKVITELQGHIEVITDAMPIVNASPFATVLLWPLMITGSCITSPRERLELMKRLEHTEIDVMQVSQAASLLRLLWEDKDERAFGPFGLHLIMQKHNIMFSMA</sequence>
<evidence type="ECO:0000256" key="2">
    <source>
        <dbReference type="ARBA" id="ARBA00023015"/>
    </source>
</evidence>
<evidence type="ECO:0000259" key="6">
    <source>
        <dbReference type="PROSITE" id="PS50048"/>
    </source>
</evidence>
<proteinExistence type="predicted"/>
<keyword evidence="3" id="KW-0238">DNA-binding</keyword>
<dbReference type="Proteomes" id="UP001358417">
    <property type="component" value="Unassembled WGS sequence"/>
</dbReference>
<dbReference type="CDD" id="cd00067">
    <property type="entry name" value="GAL4"/>
    <property type="match status" value="1"/>
</dbReference>
<evidence type="ECO:0000256" key="4">
    <source>
        <dbReference type="ARBA" id="ARBA00023163"/>
    </source>
</evidence>
<dbReference type="Pfam" id="PF00172">
    <property type="entry name" value="Zn_clus"/>
    <property type="match status" value="1"/>
</dbReference>
<dbReference type="Pfam" id="PF11951">
    <property type="entry name" value="Fungal_trans_2"/>
    <property type="match status" value="2"/>
</dbReference>
<dbReference type="SUPFAM" id="SSF57701">
    <property type="entry name" value="Zn2/Cys6 DNA-binding domain"/>
    <property type="match status" value="1"/>
</dbReference>
<evidence type="ECO:0000313" key="7">
    <source>
        <dbReference type="EMBL" id="KAK5057764.1"/>
    </source>
</evidence>
<dbReference type="GO" id="GO:0000981">
    <property type="term" value="F:DNA-binding transcription factor activity, RNA polymerase II-specific"/>
    <property type="evidence" value="ECO:0007669"/>
    <property type="project" value="InterPro"/>
</dbReference>
<dbReference type="GO" id="GO:0000976">
    <property type="term" value="F:transcription cis-regulatory region binding"/>
    <property type="evidence" value="ECO:0007669"/>
    <property type="project" value="TreeGrafter"/>
</dbReference>
<evidence type="ECO:0000256" key="5">
    <source>
        <dbReference type="ARBA" id="ARBA00023242"/>
    </source>
</evidence>
<gene>
    <name evidence="7" type="ORF">LTR84_011765</name>
</gene>
<dbReference type="SMART" id="SM00066">
    <property type="entry name" value="GAL4"/>
    <property type="match status" value="1"/>
</dbReference>
<keyword evidence="5" id="KW-0539">Nucleus</keyword>
<comment type="subcellular location">
    <subcellularLocation>
        <location evidence="1">Nucleus</location>
    </subcellularLocation>
</comment>
<evidence type="ECO:0000256" key="1">
    <source>
        <dbReference type="ARBA" id="ARBA00004123"/>
    </source>
</evidence>
<name>A0AAV9NHC7_9EURO</name>
<dbReference type="InterPro" id="IPR021858">
    <property type="entry name" value="Fun_TF"/>
</dbReference>
<keyword evidence="8" id="KW-1185">Reference proteome</keyword>
<keyword evidence="4" id="KW-0804">Transcription</keyword>
<dbReference type="AlphaFoldDB" id="A0AAV9NHC7"/>
<accession>A0AAV9NHC7</accession>
<dbReference type="EMBL" id="JAVRRD010000006">
    <property type="protein sequence ID" value="KAK5057764.1"/>
    <property type="molecule type" value="Genomic_DNA"/>
</dbReference>
<feature type="domain" description="Zn(2)-C6 fungal-type" evidence="6">
    <location>
        <begin position="10"/>
        <end position="40"/>
    </location>
</feature>
<dbReference type="Gene3D" id="4.10.240.10">
    <property type="entry name" value="Zn(2)-C6 fungal-type DNA-binding domain"/>
    <property type="match status" value="1"/>
</dbReference>
<dbReference type="RefSeq" id="XP_064708882.1">
    <property type="nucleotide sequence ID" value="XM_064855293.1"/>
</dbReference>
<evidence type="ECO:0000313" key="8">
    <source>
        <dbReference type="Proteomes" id="UP001358417"/>
    </source>
</evidence>
<evidence type="ECO:0000256" key="3">
    <source>
        <dbReference type="ARBA" id="ARBA00023125"/>
    </source>
</evidence>
<dbReference type="GO" id="GO:0005634">
    <property type="term" value="C:nucleus"/>
    <property type="evidence" value="ECO:0007669"/>
    <property type="project" value="UniProtKB-SubCell"/>
</dbReference>
<dbReference type="GO" id="GO:0045944">
    <property type="term" value="P:positive regulation of transcription by RNA polymerase II"/>
    <property type="evidence" value="ECO:0007669"/>
    <property type="project" value="TreeGrafter"/>
</dbReference>
<dbReference type="GO" id="GO:0008270">
    <property type="term" value="F:zinc ion binding"/>
    <property type="evidence" value="ECO:0007669"/>
    <property type="project" value="InterPro"/>
</dbReference>
<dbReference type="PROSITE" id="PS00463">
    <property type="entry name" value="ZN2_CY6_FUNGAL_1"/>
    <property type="match status" value="1"/>
</dbReference>
<dbReference type="GeneID" id="89979915"/>
<organism evidence="7 8">
    <name type="scientific">Exophiala bonariae</name>
    <dbReference type="NCBI Taxonomy" id="1690606"/>
    <lineage>
        <taxon>Eukaryota</taxon>
        <taxon>Fungi</taxon>
        <taxon>Dikarya</taxon>
        <taxon>Ascomycota</taxon>
        <taxon>Pezizomycotina</taxon>
        <taxon>Eurotiomycetes</taxon>
        <taxon>Chaetothyriomycetidae</taxon>
        <taxon>Chaetothyriales</taxon>
        <taxon>Herpotrichiellaceae</taxon>
        <taxon>Exophiala</taxon>
    </lineage>
</organism>
<dbReference type="PANTHER" id="PTHR37534:SF43">
    <property type="entry name" value="FINGER DOMAIN PROTEIN, PUTATIVE (AFU_ORTHOLOGUE AFUA_1G01850)-RELATED"/>
    <property type="match status" value="1"/>
</dbReference>
<dbReference type="InterPro" id="IPR036864">
    <property type="entry name" value="Zn2-C6_fun-type_DNA-bd_sf"/>
</dbReference>
<dbReference type="PANTHER" id="PTHR37534">
    <property type="entry name" value="TRANSCRIPTIONAL ACTIVATOR PROTEIN UGA3"/>
    <property type="match status" value="1"/>
</dbReference>
<protein>
    <recommendedName>
        <fullName evidence="6">Zn(2)-C6 fungal-type domain-containing protein</fullName>
    </recommendedName>
</protein>
<reference evidence="7 8" key="1">
    <citation type="submission" date="2023-08" db="EMBL/GenBank/DDBJ databases">
        <title>Black Yeasts Isolated from many extreme environments.</title>
        <authorList>
            <person name="Coleine C."/>
            <person name="Stajich J.E."/>
            <person name="Selbmann L."/>
        </authorList>
    </citation>
    <scope>NUCLEOTIDE SEQUENCE [LARGE SCALE GENOMIC DNA]</scope>
    <source>
        <strain evidence="7 8">CCFEE 5792</strain>
    </source>
</reference>